<evidence type="ECO:0000256" key="2">
    <source>
        <dbReference type="SAM" id="Phobius"/>
    </source>
</evidence>
<sequence>MGGSRRLPWVLVALLLMVVTALVVVLVMRDDDAADDAPATSPPAETPSATATAEVEQAETGEGDEADEGDDDPSAGDLPLLDPGEHLPADGVSDIPAVGTDLVNGDYVAHVTDADLSTMVLGADVEVLYIGAAADEYLLEHDPTAEIPPPNGFVLVNDSTDVRQVPMADDVRIWDWCSGDDGQLTFLERTPMDWWLAPAPGSQQCSAGAGLGHAGNLYWLQVRDGEVKRLIGQYLP</sequence>
<name>A0A511YY30_9CELL</name>
<dbReference type="AlphaFoldDB" id="A0A511YY30"/>
<gene>
    <name evidence="3" type="ORF">AFE02nite_18360</name>
</gene>
<accession>A0A511YY30</accession>
<evidence type="ECO:0000313" key="4">
    <source>
        <dbReference type="Proteomes" id="UP000321484"/>
    </source>
</evidence>
<keyword evidence="4" id="KW-1185">Reference proteome</keyword>
<feature type="compositionally biased region" description="Acidic residues" evidence="1">
    <location>
        <begin position="56"/>
        <end position="74"/>
    </location>
</feature>
<keyword evidence="2" id="KW-0472">Membrane</keyword>
<organism evidence="3 4">
    <name type="scientific">Actinotalea fermentans</name>
    <dbReference type="NCBI Taxonomy" id="43671"/>
    <lineage>
        <taxon>Bacteria</taxon>
        <taxon>Bacillati</taxon>
        <taxon>Actinomycetota</taxon>
        <taxon>Actinomycetes</taxon>
        <taxon>Micrococcales</taxon>
        <taxon>Cellulomonadaceae</taxon>
        <taxon>Actinotalea</taxon>
    </lineage>
</organism>
<proteinExistence type="predicted"/>
<feature type="compositionally biased region" description="Low complexity" evidence="1">
    <location>
        <begin position="46"/>
        <end position="55"/>
    </location>
</feature>
<evidence type="ECO:0000313" key="3">
    <source>
        <dbReference type="EMBL" id="GEN80102.1"/>
    </source>
</evidence>
<feature type="transmembrane region" description="Helical" evidence="2">
    <location>
        <begin position="7"/>
        <end position="28"/>
    </location>
</feature>
<feature type="region of interest" description="Disordered" evidence="1">
    <location>
        <begin position="35"/>
        <end position="93"/>
    </location>
</feature>
<dbReference type="Proteomes" id="UP000321484">
    <property type="component" value="Unassembled WGS sequence"/>
</dbReference>
<reference evidence="3 4" key="1">
    <citation type="submission" date="2019-07" db="EMBL/GenBank/DDBJ databases">
        <title>Whole genome shotgun sequence of Actinotalea fermentans NBRC 105374.</title>
        <authorList>
            <person name="Hosoyama A."/>
            <person name="Uohara A."/>
            <person name="Ohji S."/>
            <person name="Ichikawa N."/>
        </authorList>
    </citation>
    <scope>NUCLEOTIDE SEQUENCE [LARGE SCALE GENOMIC DNA]</scope>
    <source>
        <strain evidence="3 4">NBRC 105374</strain>
    </source>
</reference>
<dbReference type="EMBL" id="BJYK01000005">
    <property type="protein sequence ID" value="GEN80102.1"/>
    <property type="molecule type" value="Genomic_DNA"/>
</dbReference>
<protein>
    <submittedName>
        <fullName evidence="3">Uncharacterized protein</fullName>
    </submittedName>
</protein>
<comment type="caution">
    <text evidence="3">The sequence shown here is derived from an EMBL/GenBank/DDBJ whole genome shotgun (WGS) entry which is preliminary data.</text>
</comment>
<keyword evidence="2" id="KW-1133">Transmembrane helix</keyword>
<evidence type="ECO:0000256" key="1">
    <source>
        <dbReference type="SAM" id="MobiDB-lite"/>
    </source>
</evidence>
<dbReference type="OrthoDB" id="2678247at2"/>
<dbReference type="RefSeq" id="WP_034248331.1">
    <property type="nucleotide sequence ID" value="NZ_BJYK01000005.1"/>
</dbReference>
<keyword evidence="2" id="KW-0812">Transmembrane</keyword>